<dbReference type="EMBL" id="BBWV01000001">
    <property type="protein sequence ID" value="GAO42692.1"/>
    <property type="molecule type" value="Genomic_DNA"/>
</dbReference>
<protein>
    <recommendedName>
        <fullName evidence="4">Cytochrome C oxidase subunit I</fullName>
    </recommendedName>
</protein>
<organism evidence="2 3">
    <name type="scientific">Flavihumibacter petaseus NBRC 106054</name>
    <dbReference type="NCBI Taxonomy" id="1220578"/>
    <lineage>
        <taxon>Bacteria</taxon>
        <taxon>Pseudomonadati</taxon>
        <taxon>Bacteroidota</taxon>
        <taxon>Chitinophagia</taxon>
        <taxon>Chitinophagales</taxon>
        <taxon>Chitinophagaceae</taxon>
        <taxon>Flavihumibacter</taxon>
    </lineage>
</organism>
<reference evidence="2 3" key="1">
    <citation type="submission" date="2015-04" db="EMBL/GenBank/DDBJ databases">
        <title>Whole genome shotgun sequence of Flavihumibacter petaseus NBRC 106054.</title>
        <authorList>
            <person name="Miyazawa S."/>
            <person name="Hosoyama A."/>
            <person name="Hashimoto M."/>
            <person name="Noguchi M."/>
            <person name="Tsuchikane K."/>
            <person name="Ohji S."/>
            <person name="Yamazoe A."/>
            <person name="Ichikawa N."/>
            <person name="Kimura A."/>
            <person name="Fujita N."/>
        </authorList>
    </citation>
    <scope>NUCLEOTIDE SEQUENCE [LARGE SCALE GENOMIC DNA]</scope>
    <source>
        <strain evidence="2 3">NBRC 106054</strain>
    </source>
</reference>
<evidence type="ECO:0000313" key="2">
    <source>
        <dbReference type="EMBL" id="GAO42692.1"/>
    </source>
</evidence>
<dbReference type="Gene3D" id="1.20.210.10">
    <property type="entry name" value="Cytochrome c oxidase-like, subunit I domain"/>
    <property type="match status" value="2"/>
</dbReference>
<keyword evidence="1" id="KW-0812">Transmembrane</keyword>
<feature type="transmembrane region" description="Helical" evidence="1">
    <location>
        <begin position="79"/>
        <end position="100"/>
    </location>
</feature>
<feature type="transmembrane region" description="Helical" evidence="1">
    <location>
        <begin position="106"/>
        <end position="128"/>
    </location>
</feature>
<dbReference type="AlphaFoldDB" id="A0A0E9MY81"/>
<evidence type="ECO:0000313" key="3">
    <source>
        <dbReference type="Proteomes" id="UP000033121"/>
    </source>
</evidence>
<dbReference type="PROSITE" id="PS51257">
    <property type="entry name" value="PROKAR_LIPOPROTEIN"/>
    <property type="match status" value="1"/>
</dbReference>
<feature type="transmembrane region" description="Helical" evidence="1">
    <location>
        <begin position="311"/>
        <end position="331"/>
    </location>
</feature>
<accession>A0A0E9MY81</accession>
<name>A0A0E9MY81_9BACT</name>
<gene>
    <name evidence="2" type="ORF">FPE01S_01_17080</name>
</gene>
<proteinExistence type="predicted"/>
<feature type="transmembrane region" description="Helical" evidence="1">
    <location>
        <begin position="140"/>
        <end position="162"/>
    </location>
</feature>
<feature type="transmembrane region" description="Helical" evidence="1">
    <location>
        <begin position="12"/>
        <end position="33"/>
    </location>
</feature>
<dbReference type="STRING" id="1220578.FPE01S_01_17080"/>
<keyword evidence="1" id="KW-1133">Transmembrane helix</keyword>
<feature type="transmembrane region" description="Helical" evidence="1">
    <location>
        <begin position="363"/>
        <end position="384"/>
    </location>
</feature>
<dbReference type="Proteomes" id="UP000033121">
    <property type="component" value="Unassembled WGS sequence"/>
</dbReference>
<feature type="transmembrane region" description="Helical" evidence="1">
    <location>
        <begin position="45"/>
        <end position="67"/>
    </location>
</feature>
<feature type="transmembrane region" description="Helical" evidence="1">
    <location>
        <begin position="215"/>
        <end position="234"/>
    </location>
</feature>
<dbReference type="InterPro" id="IPR036927">
    <property type="entry name" value="Cyt_c_oxase-like_su1_sf"/>
</dbReference>
<evidence type="ECO:0008006" key="4">
    <source>
        <dbReference type="Google" id="ProtNLM"/>
    </source>
</evidence>
<sequence>MKHTPHTVVLPFYGYAAIALLAATILLACSTGAMTGHYFQPHVLAITHAMALGWGTMIILGASHQLIPVLIEGRLYSNTLAMLCFVLAAMGIPLLVYGFYVFDLGWPAKAGGILINVAVSLYVVNVVLSVQKSGKESIQAVFVLTAACWLLLTTGVGLLLLYNFTDPFLSRDSLAFLSLHMHLGVIGWFLLLVAGVGSRLVPMFLLSKYSNTSQLWWMYALINGGLLLFVFLFVRFPESGWHKIAILPLAMALLIFGVYCFRVYQSRIRKRVDGQMRLSILSILMAFLPLFIIAVISIGSAVVGNSPVLPLVYGFAIFFGWLTSIILGMTFKTLPFIVWSKVYEHQAGLKKTPQPADLFSHRLFRLMALTYLAGFLLFATGLAWKNIIVLNFSAPLLVTAAFCYNLNVFKLVFHGRHHQ</sequence>
<keyword evidence="3" id="KW-1185">Reference proteome</keyword>
<feature type="transmembrane region" description="Helical" evidence="1">
    <location>
        <begin position="240"/>
        <end position="264"/>
    </location>
</feature>
<feature type="transmembrane region" description="Helical" evidence="1">
    <location>
        <begin position="276"/>
        <end position="299"/>
    </location>
</feature>
<feature type="transmembrane region" description="Helical" evidence="1">
    <location>
        <begin position="390"/>
        <end position="413"/>
    </location>
</feature>
<evidence type="ECO:0000256" key="1">
    <source>
        <dbReference type="SAM" id="Phobius"/>
    </source>
</evidence>
<comment type="caution">
    <text evidence="2">The sequence shown here is derived from an EMBL/GenBank/DDBJ whole genome shotgun (WGS) entry which is preliminary data.</text>
</comment>
<keyword evidence="1" id="KW-0472">Membrane</keyword>
<dbReference type="RefSeq" id="WP_046368332.1">
    <property type="nucleotide sequence ID" value="NZ_BBWV01000001.1"/>
</dbReference>
<dbReference type="OrthoDB" id="5245199at2"/>